<reference evidence="1 2" key="1">
    <citation type="journal article" date="2016" name="DNA Res.">
        <title>The draft genome of MD-2 pineapple using hybrid error correction of long reads.</title>
        <authorList>
            <person name="Redwan R.M."/>
            <person name="Saidin A."/>
            <person name="Kumar S.V."/>
        </authorList>
    </citation>
    <scope>NUCLEOTIDE SEQUENCE [LARGE SCALE GENOMIC DNA]</scope>
    <source>
        <strain evidence="2">cv. MD2</strain>
        <tissue evidence="1">Leaf</tissue>
    </source>
</reference>
<name>A0A199V3P0_ANACO</name>
<evidence type="ECO:0000313" key="2">
    <source>
        <dbReference type="Proteomes" id="UP000092600"/>
    </source>
</evidence>
<proteinExistence type="predicted"/>
<evidence type="ECO:0000313" key="1">
    <source>
        <dbReference type="EMBL" id="OAY71593.1"/>
    </source>
</evidence>
<organism evidence="1 2">
    <name type="scientific">Ananas comosus</name>
    <name type="common">Pineapple</name>
    <name type="synonym">Ananas ananas</name>
    <dbReference type="NCBI Taxonomy" id="4615"/>
    <lineage>
        <taxon>Eukaryota</taxon>
        <taxon>Viridiplantae</taxon>
        <taxon>Streptophyta</taxon>
        <taxon>Embryophyta</taxon>
        <taxon>Tracheophyta</taxon>
        <taxon>Spermatophyta</taxon>
        <taxon>Magnoliopsida</taxon>
        <taxon>Liliopsida</taxon>
        <taxon>Poales</taxon>
        <taxon>Bromeliaceae</taxon>
        <taxon>Bromelioideae</taxon>
        <taxon>Ananas</taxon>
    </lineage>
</organism>
<gene>
    <name evidence="1" type="ORF">ACMD2_23264</name>
</gene>
<dbReference type="EMBL" id="LSRQ01003412">
    <property type="protein sequence ID" value="OAY71593.1"/>
    <property type="molecule type" value="Genomic_DNA"/>
</dbReference>
<protein>
    <submittedName>
        <fullName evidence="1">Uncharacterized protein</fullName>
    </submittedName>
</protein>
<sequence length="94" mass="10224">MPTWLSLMSPNSKSWTVSNSTAKTWLVALPTSLALRSPRYWLGSAPASSLEVAMVKARPWPPSFGYSGTMAKANAVEKENTAPSVPFLKRRDVG</sequence>
<accession>A0A199V3P0</accession>
<comment type="caution">
    <text evidence="1">The sequence shown here is derived from an EMBL/GenBank/DDBJ whole genome shotgun (WGS) entry which is preliminary data.</text>
</comment>
<dbReference type="AlphaFoldDB" id="A0A199V3P0"/>
<dbReference type="Proteomes" id="UP000092600">
    <property type="component" value="Unassembled WGS sequence"/>
</dbReference>